<gene>
    <name evidence="2" type="ORF">BESB_075290</name>
</gene>
<feature type="region of interest" description="Disordered" evidence="1">
    <location>
        <begin position="265"/>
        <end position="294"/>
    </location>
</feature>
<dbReference type="AlphaFoldDB" id="A0A2A9MFI6"/>
<sequence>MANAHPRLGARGVKGETMCKTERFERDDDRRTEEAKRVAPSDSEDDWEDEEILDVPPRAHAADLRKRKEDVRRPAGRVPAKQEERRGFPQDDVEMAEEAGLSRHASSEPSSPEASPPQACADFAWLSGFQRSRDNAFRCKAATFAWDDAPDSDPDAAAAIPAFDLPPQLKVLRLSIDGAVPGEATTLLQAYLDALHRVDEAPSARTSASPGEVSFPLPAAKKLSLETQECTVSYQPPLGDEVHIGSSPQHTQILSSHRFLGTLHFSPAPKSAAQDGAERHTPLESSACDAARAQGAAPSVNAEFGTERGIPQWQKEASFVTWHRVKPYGTAESPCTGSPGSQAGSPAPRSKPHASSAKSEPEEMEDEEEVSRHEEKRKKKEERKAKKHS</sequence>
<evidence type="ECO:0000313" key="2">
    <source>
        <dbReference type="EMBL" id="PFH34377.1"/>
    </source>
</evidence>
<dbReference type="VEuPathDB" id="ToxoDB:BESB_075290"/>
<keyword evidence="3" id="KW-1185">Reference proteome</keyword>
<protein>
    <submittedName>
        <fullName evidence="2">Uncharacterized protein</fullName>
    </submittedName>
</protein>
<feature type="compositionally biased region" description="Basic residues" evidence="1">
    <location>
        <begin position="375"/>
        <end position="389"/>
    </location>
</feature>
<feature type="compositionally biased region" description="Acidic residues" evidence="1">
    <location>
        <begin position="42"/>
        <end position="53"/>
    </location>
</feature>
<feature type="region of interest" description="Disordered" evidence="1">
    <location>
        <begin position="330"/>
        <end position="389"/>
    </location>
</feature>
<feature type="compositionally biased region" description="Basic and acidic residues" evidence="1">
    <location>
        <begin position="60"/>
        <end position="73"/>
    </location>
</feature>
<proteinExistence type="predicted"/>
<organism evidence="2 3">
    <name type="scientific">Besnoitia besnoiti</name>
    <name type="common">Apicomplexan protozoan</name>
    <dbReference type="NCBI Taxonomy" id="94643"/>
    <lineage>
        <taxon>Eukaryota</taxon>
        <taxon>Sar</taxon>
        <taxon>Alveolata</taxon>
        <taxon>Apicomplexa</taxon>
        <taxon>Conoidasida</taxon>
        <taxon>Coccidia</taxon>
        <taxon>Eucoccidiorida</taxon>
        <taxon>Eimeriorina</taxon>
        <taxon>Sarcocystidae</taxon>
        <taxon>Besnoitia</taxon>
    </lineage>
</organism>
<feature type="compositionally biased region" description="Polar residues" evidence="1">
    <location>
        <begin position="333"/>
        <end position="344"/>
    </location>
</feature>
<dbReference type="EMBL" id="NWUJ01000007">
    <property type="protein sequence ID" value="PFH34377.1"/>
    <property type="molecule type" value="Genomic_DNA"/>
</dbReference>
<evidence type="ECO:0000313" key="3">
    <source>
        <dbReference type="Proteomes" id="UP000224006"/>
    </source>
</evidence>
<feature type="compositionally biased region" description="Basic and acidic residues" evidence="1">
    <location>
        <begin position="80"/>
        <end position="89"/>
    </location>
</feature>
<feature type="region of interest" description="Disordered" evidence="1">
    <location>
        <begin position="1"/>
        <end position="119"/>
    </location>
</feature>
<dbReference type="KEGG" id="bbes:BESB_075290"/>
<dbReference type="RefSeq" id="XP_029218386.1">
    <property type="nucleotide sequence ID" value="XM_029365902.1"/>
</dbReference>
<feature type="compositionally biased region" description="Basic and acidic residues" evidence="1">
    <location>
        <begin position="13"/>
        <end position="39"/>
    </location>
</feature>
<dbReference type="OrthoDB" id="330913at2759"/>
<comment type="caution">
    <text evidence="2">The sequence shown here is derived from an EMBL/GenBank/DDBJ whole genome shotgun (WGS) entry which is preliminary data.</text>
</comment>
<accession>A0A2A9MFI6</accession>
<dbReference type="Proteomes" id="UP000224006">
    <property type="component" value="Unassembled WGS sequence"/>
</dbReference>
<feature type="compositionally biased region" description="Low complexity" evidence="1">
    <location>
        <begin position="107"/>
        <end position="117"/>
    </location>
</feature>
<evidence type="ECO:0000256" key="1">
    <source>
        <dbReference type="SAM" id="MobiDB-lite"/>
    </source>
</evidence>
<dbReference type="GeneID" id="40312455"/>
<reference evidence="2 3" key="1">
    <citation type="submission" date="2017-09" db="EMBL/GenBank/DDBJ databases">
        <title>Genome sequencing of Besnoitia besnoiti strain Bb-Ger1.</title>
        <authorList>
            <person name="Schares G."/>
            <person name="Venepally P."/>
            <person name="Lorenzi H.A."/>
        </authorList>
    </citation>
    <scope>NUCLEOTIDE SEQUENCE [LARGE SCALE GENOMIC DNA]</scope>
    <source>
        <strain evidence="2 3">Bb-Ger1</strain>
    </source>
</reference>
<name>A0A2A9MFI6_BESBE</name>